<keyword evidence="3 6" id="KW-0489">Methyltransferase</keyword>
<dbReference type="InterPro" id="IPR018063">
    <property type="entry name" value="SAM_MeTrfase_RsmI_CS"/>
</dbReference>
<evidence type="ECO:0000256" key="7">
    <source>
        <dbReference type="SAM" id="MobiDB-lite"/>
    </source>
</evidence>
<dbReference type="GO" id="GO:0070677">
    <property type="term" value="F:rRNA (cytosine-2'-O-)-methyltransferase activity"/>
    <property type="evidence" value="ECO:0007669"/>
    <property type="project" value="UniProtKB-UniRule"/>
</dbReference>
<evidence type="ECO:0000256" key="3">
    <source>
        <dbReference type="ARBA" id="ARBA00022603"/>
    </source>
</evidence>
<evidence type="ECO:0000256" key="4">
    <source>
        <dbReference type="ARBA" id="ARBA00022679"/>
    </source>
</evidence>
<comment type="function">
    <text evidence="6">Catalyzes the 2'-O-methylation of the ribose of cytidine 1402 (C1402) in 16S rRNA.</text>
</comment>
<evidence type="ECO:0000256" key="1">
    <source>
        <dbReference type="ARBA" id="ARBA00022490"/>
    </source>
</evidence>
<dbReference type="Gene3D" id="3.30.950.10">
    <property type="entry name" value="Methyltransferase, Cobalt-precorrin-4 Transmethylase, Domain 2"/>
    <property type="match status" value="1"/>
</dbReference>
<keyword evidence="2 6" id="KW-0698">rRNA processing</keyword>
<dbReference type="AlphaFoldDB" id="A0A1E5Q583"/>
<keyword evidence="1 6" id="KW-0963">Cytoplasm</keyword>
<dbReference type="PROSITE" id="PS01296">
    <property type="entry name" value="RSMI"/>
    <property type="match status" value="1"/>
</dbReference>
<feature type="compositionally biased region" description="Basic and acidic residues" evidence="7">
    <location>
        <begin position="9"/>
        <end position="27"/>
    </location>
</feature>
<organism evidence="9 10">
    <name type="scientific">Magnetovibrio blakemorei</name>
    <dbReference type="NCBI Taxonomy" id="28181"/>
    <lineage>
        <taxon>Bacteria</taxon>
        <taxon>Pseudomonadati</taxon>
        <taxon>Pseudomonadota</taxon>
        <taxon>Alphaproteobacteria</taxon>
        <taxon>Rhodospirillales</taxon>
        <taxon>Magnetovibrionaceae</taxon>
        <taxon>Magnetovibrio</taxon>
    </lineage>
</organism>
<comment type="catalytic activity">
    <reaction evidence="6">
        <text>cytidine(1402) in 16S rRNA + S-adenosyl-L-methionine = 2'-O-methylcytidine(1402) in 16S rRNA + S-adenosyl-L-homocysteine + H(+)</text>
        <dbReference type="Rhea" id="RHEA:42924"/>
        <dbReference type="Rhea" id="RHEA-COMP:10285"/>
        <dbReference type="Rhea" id="RHEA-COMP:10286"/>
        <dbReference type="ChEBI" id="CHEBI:15378"/>
        <dbReference type="ChEBI" id="CHEBI:57856"/>
        <dbReference type="ChEBI" id="CHEBI:59789"/>
        <dbReference type="ChEBI" id="CHEBI:74495"/>
        <dbReference type="ChEBI" id="CHEBI:82748"/>
        <dbReference type="EC" id="2.1.1.198"/>
    </reaction>
</comment>
<dbReference type="RefSeq" id="WP_069958820.1">
    <property type="nucleotide sequence ID" value="NZ_MCGG01000052.1"/>
</dbReference>
<dbReference type="GO" id="GO:0005737">
    <property type="term" value="C:cytoplasm"/>
    <property type="evidence" value="ECO:0007669"/>
    <property type="project" value="UniProtKB-SubCell"/>
</dbReference>
<feature type="domain" description="Tetrapyrrole methylase" evidence="8">
    <location>
        <begin position="54"/>
        <end position="254"/>
    </location>
</feature>
<dbReference type="Gene3D" id="3.40.1010.10">
    <property type="entry name" value="Cobalt-precorrin-4 Transmethylase, Domain 1"/>
    <property type="match status" value="1"/>
</dbReference>
<keyword evidence="10" id="KW-1185">Reference proteome</keyword>
<dbReference type="PANTHER" id="PTHR46111:SF1">
    <property type="entry name" value="RIBOSOMAL RNA SMALL SUBUNIT METHYLTRANSFERASE I"/>
    <property type="match status" value="1"/>
</dbReference>
<dbReference type="InterPro" id="IPR000878">
    <property type="entry name" value="4pyrrol_Mease"/>
</dbReference>
<comment type="similarity">
    <text evidence="6">Belongs to the methyltransferase superfamily. RsmI family.</text>
</comment>
<dbReference type="OrthoDB" id="9809084at2"/>
<protein>
    <recommendedName>
        <fullName evidence="6">Ribosomal RNA small subunit methyltransferase I</fullName>
        <ecNumber evidence="6">2.1.1.198</ecNumber>
    </recommendedName>
    <alternativeName>
        <fullName evidence="6">16S rRNA 2'-O-ribose C1402 methyltransferase</fullName>
    </alternativeName>
    <alternativeName>
        <fullName evidence="6">rRNA (cytidine-2'-O-)-methyltransferase RsmI</fullName>
    </alternativeName>
</protein>
<dbReference type="InterPro" id="IPR014776">
    <property type="entry name" value="4pyrrole_Mease_sub2"/>
</dbReference>
<accession>A0A1E5Q583</accession>
<keyword evidence="5 6" id="KW-0949">S-adenosyl-L-methionine</keyword>
<sequence length="288" mass="31128">MAQKRPSRGSRDSRASQHRSSGRDAYRGKPGGKPGLAPVPKPLAEPKGLLEAGLYVIATPIGNLGDITFRAVETLKALDALGCEDTRVSSKLLSHLGIEKPHPTFSCHEHNEDRTVSRIRSLIDEGRAVGLISDAGLPGISDPGYRVISTLLDEGVKVEVLPGANAATMALVASGLPTSSFTFLGFASRKSGKRKKMLEAERDAEHTLIVYESPHRIGAFLADALEVLGDRKAVVALELTKMFERYHRGPLSQLVKEFAEDKPKGEITVLIEGVSRKSKRDEDDGDDD</sequence>
<dbReference type="Pfam" id="PF00590">
    <property type="entry name" value="TP_methylase"/>
    <property type="match status" value="1"/>
</dbReference>
<comment type="subcellular location">
    <subcellularLocation>
        <location evidence="6">Cytoplasm</location>
    </subcellularLocation>
</comment>
<evidence type="ECO:0000313" key="10">
    <source>
        <dbReference type="Proteomes" id="UP000095347"/>
    </source>
</evidence>
<evidence type="ECO:0000313" key="9">
    <source>
        <dbReference type="EMBL" id="OEJ65361.1"/>
    </source>
</evidence>
<proteinExistence type="inferred from homology"/>
<dbReference type="InterPro" id="IPR035996">
    <property type="entry name" value="4pyrrol_Methylase_sf"/>
</dbReference>
<evidence type="ECO:0000256" key="5">
    <source>
        <dbReference type="ARBA" id="ARBA00022691"/>
    </source>
</evidence>
<keyword evidence="4 6" id="KW-0808">Transferase</keyword>
<dbReference type="HAMAP" id="MF_01877">
    <property type="entry name" value="16SrRNA_methyltr_I"/>
    <property type="match status" value="1"/>
</dbReference>
<evidence type="ECO:0000259" key="8">
    <source>
        <dbReference type="Pfam" id="PF00590"/>
    </source>
</evidence>
<gene>
    <name evidence="6" type="primary">rsmI</name>
    <name evidence="9" type="ORF">BEN30_14680</name>
</gene>
<dbReference type="CDD" id="cd11648">
    <property type="entry name" value="RsmI"/>
    <property type="match status" value="1"/>
</dbReference>
<feature type="region of interest" description="Disordered" evidence="7">
    <location>
        <begin position="1"/>
        <end position="42"/>
    </location>
</feature>
<dbReference type="PANTHER" id="PTHR46111">
    <property type="entry name" value="RIBOSOMAL RNA SMALL SUBUNIT METHYLTRANSFERASE I"/>
    <property type="match status" value="1"/>
</dbReference>
<comment type="caution">
    <text evidence="9">The sequence shown here is derived from an EMBL/GenBank/DDBJ whole genome shotgun (WGS) entry which is preliminary data.</text>
</comment>
<reference evidence="10" key="1">
    <citation type="submission" date="2016-07" db="EMBL/GenBank/DDBJ databases">
        <authorList>
            <person name="Florea S."/>
            <person name="Webb J.S."/>
            <person name="Jaromczyk J."/>
            <person name="Schardl C.L."/>
        </authorList>
    </citation>
    <scope>NUCLEOTIDE SEQUENCE [LARGE SCALE GENOMIC DNA]</scope>
    <source>
        <strain evidence="10">MV-1</strain>
    </source>
</reference>
<dbReference type="EMBL" id="MCGG01000052">
    <property type="protein sequence ID" value="OEJ65361.1"/>
    <property type="molecule type" value="Genomic_DNA"/>
</dbReference>
<name>A0A1E5Q583_9PROT</name>
<dbReference type="STRING" id="28181.BEN30_14680"/>
<dbReference type="Proteomes" id="UP000095347">
    <property type="component" value="Unassembled WGS sequence"/>
</dbReference>
<dbReference type="FunFam" id="3.30.950.10:FF:000002">
    <property type="entry name" value="Ribosomal RNA small subunit methyltransferase I"/>
    <property type="match status" value="1"/>
</dbReference>
<dbReference type="NCBIfam" id="TIGR00096">
    <property type="entry name" value="16S rRNA (cytidine(1402)-2'-O)-methyltransferase"/>
    <property type="match status" value="1"/>
</dbReference>
<evidence type="ECO:0000256" key="2">
    <source>
        <dbReference type="ARBA" id="ARBA00022552"/>
    </source>
</evidence>
<dbReference type="SUPFAM" id="SSF53790">
    <property type="entry name" value="Tetrapyrrole methylase"/>
    <property type="match status" value="1"/>
</dbReference>
<evidence type="ECO:0000256" key="6">
    <source>
        <dbReference type="HAMAP-Rule" id="MF_01877"/>
    </source>
</evidence>
<dbReference type="InterPro" id="IPR008189">
    <property type="entry name" value="rRNA_ssu_MeTfrase_I"/>
</dbReference>
<dbReference type="EC" id="2.1.1.198" evidence="6"/>
<dbReference type="InterPro" id="IPR014777">
    <property type="entry name" value="4pyrrole_Mease_sub1"/>
</dbReference>